<accession>A0A1R7Q8S1</accession>
<dbReference type="RefSeq" id="WP_087010624.1">
    <property type="nucleotide sequence ID" value="NZ_FUUY01000001.1"/>
</dbReference>
<evidence type="ECO:0000256" key="1">
    <source>
        <dbReference type="SAM" id="Phobius"/>
    </source>
</evidence>
<proteinExistence type="predicted"/>
<evidence type="ECO:0000313" key="2">
    <source>
        <dbReference type="EMBL" id="SJX20643.1"/>
    </source>
</evidence>
<keyword evidence="1" id="KW-1133">Transmembrane helix</keyword>
<sequence>MKMCFYVVAKILSATYGLLFSGYVAFVLTVLAILLKSWQSLEFWILIFLCFGLMAMQHYLALRLKFDAELIEVIAQQSDTVAIEDLTQQFDQSLLQFKLIPKSKVGRDWSLRFAGCFRLFKLQITVLFIQYIVLMILIYKLLAQ</sequence>
<dbReference type="AlphaFoldDB" id="A0A1R7Q8S1"/>
<keyword evidence="1" id="KW-0472">Membrane</keyword>
<gene>
    <name evidence="2" type="ORF">ACNJC6_00234</name>
</gene>
<reference evidence="2 3" key="1">
    <citation type="submission" date="2017-02" db="EMBL/GenBank/DDBJ databases">
        <authorList>
            <person name="Peterson S.W."/>
        </authorList>
    </citation>
    <scope>NUCLEOTIDE SEQUENCE [LARGE SCALE GENOMIC DNA]</scope>
    <source>
        <strain evidence="2">C6</strain>
    </source>
</reference>
<keyword evidence="1" id="KW-0812">Transmembrane</keyword>
<feature type="transmembrane region" description="Helical" evidence="1">
    <location>
        <begin position="122"/>
        <end position="142"/>
    </location>
</feature>
<feature type="transmembrane region" description="Helical" evidence="1">
    <location>
        <begin position="41"/>
        <end position="62"/>
    </location>
</feature>
<protein>
    <submittedName>
        <fullName evidence="2">Uncharacterized protein</fullName>
    </submittedName>
</protein>
<evidence type="ECO:0000313" key="3">
    <source>
        <dbReference type="Proteomes" id="UP000196240"/>
    </source>
</evidence>
<feature type="transmembrane region" description="Helical" evidence="1">
    <location>
        <begin position="12"/>
        <end position="35"/>
    </location>
</feature>
<organism evidence="2 3">
    <name type="scientific">Acinetobacter johnsonii</name>
    <dbReference type="NCBI Taxonomy" id="40214"/>
    <lineage>
        <taxon>Bacteria</taxon>
        <taxon>Pseudomonadati</taxon>
        <taxon>Pseudomonadota</taxon>
        <taxon>Gammaproteobacteria</taxon>
        <taxon>Moraxellales</taxon>
        <taxon>Moraxellaceae</taxon>
        <taxon>Acinetobacter</taxon>
    </lineage>
</organism>
<dbReference type="EMBL" id="FUUY01000001">
    <property type="protein sequence ID" value="SJX20643.1"/>
    <property type="molecule type" value="Genomic_DNA"/>
</dbReference>
<name>A0A1R7Q8S1_ACIJO</name>
<dbReference type="Proteomes" id="UP000196240">
    <property type="component" value="Unassembled WGS sequence"/>
</dbReference>